<reference evidence="2 3" key="1">
    <citation type="journal article" date="2016" name="BMC Genomics">
        <title>Comparative genomics reveals Cyclospora cayetanensis possesses coccidia-like metabolism and invasion components but unique surface antigens.</title>
        <authorList>
            <person name="Liu S."/>
            <person name="Wang L."/>
            <person name="Zheng H."/>
            <person name="Xu Z."/>
            <person name="Roellig D.M."/>
            <person name="Li N."/>
            <person name="Frace M.A."/>
            <person name="Tang K."/>
            <person name="Arrowood M.J."/>
            <person name="Moss D.M."/>
            <person name="Zhang L."/>
            <person name="Feng Y."/>
            <person name="Xiao L."/>
        </authorList>
    </citation>
    <scope>NUCLEOTIDE SEQUENCE [LARGE SCALE GENOMIC DNA]</scope>
    <source>
        <strain evidence="2 3">CHN_HEN01</strain>
    </source>
</reference>
<gene>
    <name evidence="2" type="ORF">cyc_00638</name>
</gene>
<comment type="caution">
    <text evidence="2">The sequence shown here is derived from an EMBL/GenBank/DDBJ whole genome shotgun (WGS) entry which is preliminary data.</text>
</comment>
<name>A0A1D3CTJ5_9EIME</name>
<feature type="region of interest" description="Disordered" evidence="1">
    <location>
        <begin position="298"/>
        <end position="351"/>
    </location>
</feature>
<feature type="region of interest" description="Disordered" evidence="1">
    <location>
        <begin position="129"/>
        <end position="153"/>
    </location>
</feature>
<dbReference type="InParanoid" id="A0A1D3CTJ5"/>
<dbReference type="EMBL" id="JROU02002018">
    <property type="protein sequence ID" value="OEH74524.1"/>
    <property type="molecule type" value="Genomic_DNA"/>
</dbReference>
<evidence type="ECO:0000313" key="3">
    <source>
        <dbReference type="Proteomes" id="UP000095192"/>
    </source>
</evidence>
<accession>A0A1D3CTJ5</accession>
<evidence type="ECO:0000313" key="2">
    <source>
        <dbReference type="EMBL" id="OEH74524.1"/>
    </source>
</evidence>
<organism evidence="2 3">
    <name type="scientific">Cyclospora cayetanensis</name>
    <dbReference type="NCBI Taxonomy" id="88456"/>
    <lineage>
        <taxon>Eukaryota</taxon>
        <taxon>Sar</taxon>
        <taxon>Alveolata</taxon>
        <taxon>Apicomplexa</taxon>
        <taxon>Conoidasida</taxon>
        <taxon>Coccidia</taxon>
        <taxon>Eucoccidiorida</taxon>
        <taxon>Eimeriorina</taxon>
        <taxon>Eimeriidae</taxon>
        <taxon>Cyclospora</taxon>
    </lineage>
</organism>
<keyword evidence="3" id="KW-1185">Reference proteome</keyword>
<dbReference type="VEuPathDB" id="ToxoDB:cyc_00638"/>
<dbReference type="Proteomes" id="UP000095192">
    <property type="component" value="Unassembled WGS sequence"/>
</dbReference>
<protein>
    <submittedName>
        <fullName evidence="2">Uncharacterized protein</fullName>
    </submittedName>
</protein>
<dbReference type="AlphaFoldDB" id="A0A1D3CTJ5"/>
<evidence type="ECO:0000256" key="1">
    <source>
        <dbReference type="SAM" id="MobiDB-lite"/>
    </source>
</evidence>
<sequence length="351" mass="38647">MTLWGALQQRVVGEFFAKVCMAQGQKVCRGPEDSSCVDFPAKFNIRKGADCVGPRFPPLSQPELWGEVLICPPPATHRSLVASLKAFHFSRLQADTERLTSSLGKREAEKRTKWGPIKVSTRPVVLLSPEAGPKEKQGAAEAQAAEEKRGKEKVGSLKRLKEELIKAREKKLWRILSLGVTIAVLFGWHQALHRLLKNHQPLGLEFAPIPRSTDLGLQDGEKETGKKHSKELARFLYGWELPERPCGCLFRDHLGTAHQANYRAPSLVAPIPRGAAAAQSSKTVLHGTLAAADVDSVSLDTHSREHSPIRHHPLSPHVDKEGVHLGSSQYPRQLPHDMRRTSTSAGPPVGL</sequence>
<proteinExistence type="predicted"/>